<evidence type="ECO:0008006" key="4">
    <source>
        <dbReference type="Google" id="ProtNLM"/>
    </source>
</evidence>
<accession>A0ABT1STI1</accession>
<evidence type="ECO:0000256" key="1">
    <source>
        <dbReference type="SAM" id="Phobius"/>
    </source>
</evidence>
<dbReference type="EMBL" id="JANGEW010000017">
    <property type="protein sequence ID" value="MCQ5343185.1"/>
    <property type="molecule type" value="Genomic_DNA"/>
</dbReference>
<sequence>MKKHLNRETWGPSWVMAAFVLAVLALGYAWVSHQSLAEWKSLRSQLAVYAGKDFSAPGPVTAEVSDEMEGAVSNLIDTHGLTLLSWHQARQGDGQTLMMEGSFSSILSWLNDWQKACPHGSVKVIEWVPAGESTVLTVEVYGAPGTSVKGKKGAKDGS</sequence>
<keyword evidence="1" id="KW-1133">Transmembrane helix</keyword>
<keyword evidence="3" id="KW-1185">Reference proteome</keyword>
<evidence type="ECO:0000313" key="3">
    <source>
        <dbReference type="Proteomes" id="UP001206692"/>
    </source>
</evidence>
<proteinExistence type="predicted"/>
<organism evidence="2 3">
    <name type="scientific">Megasphaera massiliensis</name>
    <dbReference type="NCBI Taxonomy" id="1232428"/>
    <lineage>
        <taxon>Bacteria</taxon>
        <taxon>Bacillati</taxon>
        <taxon>Bacillota</taxon>
        <taxon>Negativicutes</taxon>
        <taxon>Veillonellales</taxon>
        <taxon>Veillonellaceae</taxon>
        <taxon>Megasphaera</taxon>
    </lineage>
</organism>
<evidence type="ECO:0000313" key="2">
    <source>
        <dbReference type="EMBL" id="MCQ5343185.1"/>
    </source>
</evidence>
<name>A0ABT1STI1_9FIRM</name>
<reference evidence="2 3" key="1">
    <citation type="submission" date="2022-06" db="EMBL/GenBank/DDBJ databases">
        <title>Isolation of gut microbiota from human fecal samples.</title>
        <authorList>
            <person name="Pamer E.G."/>
            <person name="Barat B."/>
            <person name="Waligurski E."/>
            <person name="Medina S."/>
            <person name="Paddock L."/>
            <person name="Mostad J."/>
        </authorList>
    </citation>
    <scope>NUCLEOTIDE SEQUENCE [LARGE SCALE GENOMIC DNA]</scope>
    <source>
        <strain evidence="2 3">DFI.1.1</strain>
    </source>
</reference>
<gene>
    <name evidence="2" type="ORF">NE675_09160</name>
</gene>
<dbReference type="Proteomes" id="UP001206692">
    <property type="component" value="Unassembled WGS sequence"/>
</dbReference>
<feature type="transmembrane region" description="Helical" evidence="1">
    <location>
        <begin position="12"/>
        <end position="31"/>
    </location>
</feature>
<keyword evidence="1" id="KW-0472">Membrane</keyword>
<protein>
    <recommendedName>
        <fullName evidence="4">Type II secretion system protein M</fullName>
    </recommendedName>
</protein>
<dbReference type="RefSeq" id="WP_154254397.1">
    <property type="nucleotide sequence ID" value="NZ_JAJCIO010000014.1"/>
</dbReference>
<keyword evidence="1" id="KW-0812">Transmembrane</keyword>
<comment type="caution">
    <text evidence="2">The sequence shown here is derived from an EMBL/GenBank/DDBJ whole genome shotgun (WGS) entry which is preliminary data.</text>
</comment>